<keyword evidence="1" id="KW-0812">Transmembrane</keyword>
<name>A0ABC9VI95_9BACL</name>
<evidence type="ECO:0000313" key="2">
    <source>
        <dbReference type="EMBL" id="EZP78232.1"/>
    </source>
</evidence>
<keyword evidence="3" id="KW-1185">Reference proteome</keyword>
<keyword evidence="1" id="KW-1133">Transmembrane helix</keyword>
<dbReference type="EMBL" id="AOTZ01000003">
    <property type="protein sequence ID" value="EZP78232.1"/>
    <property type="molecule type" value="Genomic_DNA"/>
</dbReference>
<protein>
    <recommendedName>
        <fullName evidence="4">DUF2569 domain-containing protein</fullName>
    </recommendedName>
</protein>
<accession>A0ABC9VI95</accession>
<evidence type="ECO:0000256" key="1">
    <source>
        <dbReference type="SAM" id="Phobius"/>
    </source>
</evidence>
<feature type="transmembrane region" description="Helical" evidence="1">
    <location>
        <begin position="12"/>
        <end position="36"/>
    </location>
</feature>
<dbReference type="InterPro" id="IPR019690">
    <property type="entry name" value="DUF2569"/>
</dbReference>
<feature type="transmembrane region" description="Helical" evidence="1">
    <location>
        <begin position="133"/>
        <end position="150"/>
    </location>
</feature>
<organism evidence="2 3">
    <name type="scientific">Parageobacillus genomosp. 1</name>
    <dbReference type="NCBI Taxonomy" id="1295642"/>
    <lineage>
        <taxon>Bacteria</taxon>
        <taxon>Bacillati</taxon>
        <taxon>Bacillota</taxon>
        <taxon>Bacilli</taxon>
        <taxon>Bacillales</taxon>
        <taxon>Anoxybacillaceae</taxon>
        <taxon>Parageobacillus</taxon>
    </lineage>
</organism>
<feature type="transmembrane region" description="Helical" evidence="1">
    <location>
        <begin position="94"/>
        <end position="113"/>
    </location>
</feature>
<dbReference type="AlphaFoldDB" id="A0ABC9VI95"/>
<dbReference type="RefSeq" id="WP_043904290.1">
    <property type="nucleotide sequence ID" value="NZ_CM002692.1"/>
</dbReference>
<dbReference type="Proteomes" id="UP000023566">
    <property type="component" value="Chromosome"/>
</dbReference>
<evidence type="ECO:0000313" key="3">
    <source>
        <dbReference type="Proteomes" id="UP000023566"/>
    </source>
</evidence>
<gene>
    <name evidence="2" type="ORF">H839_05819</name>
</gene>
<feature type="transmembrane region" description="Helical" evidence="1">
    <location>
        <begin position="63"/>
        <end position="82"/>
    </location>
</feature>
<comment type="caution">
    <text evidence="2">The sequence shown here is derived from an EMBL/GenBank/DDBJ whole genome shotgun (WGS) entry which is preliminary data.</text>
</comment>
<dbReference type="Pfam" id="PF10754">
    <property type="entry name" value="DUF2569"/>
    <property type="match status" value="1"/>
</dbReference>
<sequence length="160" mass="18500">MSKKEILQGIRDWLILIAVGVVFAPVFQLFKVAFYYDILTTQTWAFYTDPTAPFYQPILKPLLYLQVFGNVSLLILSIVVMVHFFKKKETLPKMLVTFFSSNFLLGSIGYYMVTLIPQDTPIEQIARLKSAEEIVIMGIMCIIWIPYLLVSKRVKNTFMN</sequence>
<reference evidence="2 3" key="1">
    <citation type="journal article" date="2014" name="Appl. Microbiol. Biotechnol.">
        <title>Transformable facultative thermophile Geobacillus stearothermophilus NUB3621 as a host strain for metabolic engineering.</title>
        <authorList>
            <person name="Blanchard K."/>
            <person name="Robic S."/>
            <person name="Matsumura I."/>
        </authorList>
    </citation>
    <scope>NUCLEOTIDE SEQUENCE [LARGE SCALE GENOMIC DNA]</scope>
    <source>
        <strain evidence="2 3">NUB3621</strain>
    </source>
</reference>
<evidence type="ECO:0008006" key="4">
    <source>
        <dbReference type="Google" id="ProtNLM"/>
    </source>
</evidence>
<keyword evidence="1" id="KW-0472">Membrane</keyword>
<proteinExistence type="predicted"/>